<protein>
    <submittedName>
        <fullName evidence="3">Uncharacterized protein</fullName>
    </submittedName>
</protein>
<evidence type="ECO:0000256" key="1">
    <source>
        <dbReference type="SAM" id="Coils"/>
    </source>
</evidence>
<feature type="compositionally biased region" description="Acidic residues" evidence="2">
    <location>
        <begin position="517"/>
        <end position="543"/>
    </location>
</feature>
<evidence type="ECO:0000256" key="2">
    <source>
        <dbReference type="SAM" id="MobiDB-lite"/>
    </source>
</evidence>
<dbReference type="EMBL" id="JAULSV010000007">
    <property type="protein sequence ID" value="KAK0639589.1"/>
    <property type="molecule type" value="Genomic_DNA"/>
</dbReference>
<dbReference type="Proteomes" id="UP001174936">
    <property type="component" value="Unassembled WGS sequence"/>
</dbReference>
<feature type="region of interest" description="Disordered" evidence="2">
    <location>
        <begin position="709"/>
        <end position="736"/>
    </location>
</feature>
<feature type="region of interest" description="Disordered" evidence="2">
    <location>
        <begin position="119"/>
        <end position="204"/>
    </location>
</feature>
<feature type="compositionally biased region" description="Basic and acidic residues" evidence="2">
    <location>
        <begin position="564"/>
        <end position="574"/>
    </location>
</feature>
<feature type="coiled-coil region" evidence="1">
    <location>
        <begin position="218"/>
        <end position="245"/>
    </location>
</feature>
<accession>A0AA40CJN2</accession>
<evidence type="ECO:0000313" key="3">
    <source>
        <dbReference type="EMBL" id="KAK0639589.1"/>
    </source>
</evidence>
<keyword evidence="4" id="KW-1185">Reference proteome</keyword>
<reference evidence="3" key="1">
    <citation type="submission" date="2023-06" db="EMBL/GenBank/DDBJ databases">
        <title>Genome-scale phylogeny and comparative genomics of the fungal order Sordariales.</title>
        <authorList>
            <consortium name="Lawrence Berkeley National Laboratory"/>
            <person name="Hensen N."/>
            <person name="Bonometti L."/>
            <person name="Westerberg I."/>
            <person name="Brannstrom I.O."/>
            <person name="Guillou S."/>
            <person name="Cros-Aarteil S."/>
            <person name="Calhoun S."/>
            <person name="Haridas S."/>
            <person name="Kuo A."/>
            <person name="Mondo S."/>
            <person name="Pangilinan J."/>
            <person name="Riley R."/>
            <person name="Labutti K."/>
            <person name="Andreopoulos B."/>
            <person name="Lipzen A."/>
            <person name="Chen C."/>
            <person name="Yanf M."/>
            <person name="Daum C."/>
            <person name="Ng V."/>
            <person name="Clum A."/>
            <person name="Steindorff A."/>
            <person name="Ohm R."/>
            <person name="Martin F."/>
            <person name="Silar P."/>
            <person name="Natvig D."/>
            <person name="Lalanne C."/>
            <person name="Gautier V."/>
            <person name="Ament-Velasquez S.L."/>
            <person name="Kruys A."/>
            <person name="Hutchinson M.I."/>
            <person name="Powell A.J."/>
            <person name="Barry K."/>
            <person name="Miller A.N."/>
            <person name="Grigoriev I.V."/>
            <person name="Debuchy R."/>
            <person name="Gladieux P."/>
            <person name="Thoren M.H."/>
            <person name="Johannesson H."/>
        </authorList>
    </citation>
    <scope>NUCLEOTIDE SEQUENCE</scope>
    <source>
        <strain evidence="3">SMH2532-1</strain>
    </source>
</reference>
<name>A0AA40CJN2_9PEZI</name>
<comment type="caution">
    <text evidence="3">The sequence shown here is derived from an EMBL/GenBank/DDBJ whole genome shotgun (WGS) entry which is preliminary data.</text>
</comment>
<feature type="compositionally biased region" description="Pro residues" evidence="2">
    <location>
        <begin position="139"/>
        <end position="153"/>
    </location>
</feature>
<dbReference type="AlphaFoldDB" id="A0AA40CJN2"/>
<feature type="region of interest" description="Disordered" evidence="2">
    <location>
        <begin position="423"/>
        <end position="620"/>
    </location>
</feature>
<gene>
    <name evidence="3" type="ORF">B0T16DRAFT_395294</name>
</gene>
<sequence length="822" mass="89987">MWLDHCRSQHIESQEWQQLVLQRFKNQLHKTYRRSGGTFHDCSSESRSCCPAAFTEDEVIKFIRGECDKKFGRDCWIYTKFERLPPVKPADVACQQWKSSGLPDEPSGYQDIRESQTYKLSHDHAKRTQLAQSPSTLPDTPPNPSPRATPTPGTPLDAPPTLGAPSNLDASLGAPPTSGATPNLDAPPAPGAPSNLGAPPAVSPPLGPADELFVQEYVRKVESGLKEIRAKRKQSKREQANLGERLLMFRLAESADIEELETILKAYQSKSAADKSLANIYHHYAVIRRRFLNQKHSETGDTQKEWDQMRKESMWVLTSAVVNRLVPYWGAPASLIYNALKGAGLKLAIHEATPVINPAFFLTLVSRKNYAGVFLELDDEIDNLAGGLAKLEINAGQVPLSKLLDKEAGVKAERTLENRKGVLDIYVPPTKEDGDSQDPSHPNVEADDTFRPRFTAVNRPRRERNHPDLHPSSLLSLPQRNLNKHGGASDDTQPPSGAAKSRSVSGLPSEDGRLDDDQSDENQLDDDQPDDDHSDDNGSDDDQSHENQSGHLSEDQFDEQTAEDPCHSERERVLGQKAPRQRVGPTETTAQPRKRRKQDNRRGSHAEGSHFTFPPSHQLTNGAVAGGAYVQETSPSTNAEQAALLPETERAAHRPFGSPFEALVAAAALGGSSLGAVDPKLLLEPPLSETSAQSASPVHAPAIAVQPQAITSPGHSPPFSLAPDYSVRDRLGNPAAEQRGDFGELLQHQPQFDAPNFGVGDDEQHSYFGEVVLSQAVDDFLGIPPDASEIGQYEHSGFDLVLQGTDIDPLFDMSFSSPERSL</sequence>
<keyword evidence="1" id="KW-0175">Coiled coil</keyword>
<proteinExistence type="predicted"/>
<evidence type="ECO:0000313" key="4">
    <source>
        <dbReference type="Proteomes" id="UP001174936"/>
    </source>
</evidence>
<organism evidence="3 4">
    <name type="scientific">Cercophora newfieldiana</name>
    <dbReference type="NCBI Taxonomy" id="92897"/>
    <lineage>
        <taxon>Eukaryota</taxon>
        <taxon>Fungi</taxon>
        <taxon>Dikarya</taxon>
        <taxon>Ascomycota</taxon>
        <taxon>Pezizomycotina</taxon>
        <taxon>Sordariomycetes</taxon>
        <taxon>Sordariomycetidae</taxon>
        <taxon>Sordariales</taxon>
        <taxon>Lasiosphaeriaceae</taxon>
        <taxon>Cercophora</taxon>
    </lineage>
</organism>